<dbReference type="EMBL" id="JACHIQ010000003">
    <property type="protein sequence ID" value="MBB6067999.1"/>
    <property type="molecule type" value="Genomic_DNA"/>
</dbReference>
<name>A0A7J9S128_METMI</name>
<accession>A0A7J9S128</accession>
<organism evidence="1 2">
    <name type="scientific">Methanococcus maripaludis</name>
    <name type="common">Methanococcus deltae</name>
    <dbReference type="NCBI Taxonomy" id="39152"/>
    <lineage>
        <taxon>Archaea</taxon>
        <taxon>Methanobacteriati</taxon>
        <taxon>Methanobacteriota</taxon>
        <taxon>Methanomada group</taxon>
        <taxon>Methanococci</taxon>
        <taxon>Methanococcales</taxon>
        <taxon>Methanococcaceae</taxon>
        <taxon>Methanococcus</taxon>
    </lineage>
</organism>
<dbReference type="AlphaFoldDB" id="A0A7J9S128"/>
<sequence length="344" mass="40204">MAEIGIRLNLNVLKFKPEYIELLGMTQEDHISEILSCLKILRYRDPKKGDAFIFNEFKKDSYTYTGPYVDKGQETYPLLSVNFLRGEFGNKKSTFSSDNFKKSNDKIDENQVVPYELYLSFIPYTSEKILFISGNYRSYKIGEKVTTELKNHYITLLETRKNEILKKAEKQGKEQKDEVLKKLGEIRKNPFECVKAESESMIEAIDTIKSVEIYNKVYEDEITRKMDEILEACNLKPLYKFKKDVKIDASGDTVLEVINSLKNMVRHEDVKFIKVRSNIVAKDGSKADLTFDMDRSGIWIPIVYKLIFQKHLLNLDSYSQKLKEEDNFGNTFEDILRQNYNELN</sequence>
<gene>
    <name evidence="1" type="ORF">HNP97_001512</name>
</gene>
<dbReference type="RefSeq" id="WP_183547128.1">
    <property type="nucleotide sequence ID" value="NZ_JACHIQ010000003.1"/>
</dbReference>
<reference evidence="1 2" key="1">
    <citation type="submission" date="2020-08" db="EMBL/GenBank/DDBJ databases">
        <title>Genomic Encyclopedia of Type Strains, Phase IV (KMG-V): Genome sequencing to study the core and pangenomes of soil and plant-associated prokaryotes.</title>
        <authorList>
            <person name="Whitman W."/>
        </authorList>
    </citation>
    <scope>NUCLEOTIDE SEQUENCE [LARGE SCALE GENOMIC DNA]</scope>
    <source>
        <strain evidence="1 2">DSM 7078</strain>
    </source>
</reference>
<evidence type="ECO:0000313" key="1">
    <source>
        <dbReference type="EMBL" id="MBB6067999.1"/>
    </source>
</evidence>
<proteinExistence type="predicted"/>
<comment type="caution">
    <text evidence="1">The sequence shown here is derived from an EMBL/GenBank/DDBJ whole genome shotgun (WGS) entry which is preliminary data.</text>
</comment>
<evidence type="ECO:0000313" key="2">
    <source>
        <dbReference type="Proteomes" id="UP000584706"/>
    </source>
</evidence>
<protein>
    <submittedName>
        <fullName evidence="1">Uncharacterized protein</fullName>
    </submittedName>
</protein>
<dbReference type="Proteomes" id="UP000584706">
    <property type="component" value="Unassembled WGS sequence"/>
</dbReference>